<dbReference type="RefSeq" id="XP_013874901.1">
    <property type="nucleotide sequence ID" value="XM_014019447.1"/>
</dbReference>
<dbReference type="Gene3D" id="1.20.1280.50">
    <property type="match status" value="1"/>
</dbReference>
<dbReference type="CDD" id="cd00160">
    <property type="entry name" value="RhoGEF"/>
    <property type="match status" value="1"/>
</dbReference>
<dbReference type="Proteomes" id="UP000192220">
    <property type="component" value="Unplaced"/>
</dbReference>
<dbReference type="InterPro" id="IPR036047">
    <property type="entry name" value="F-box-like_dom_sf"/>
</dbReference>
<dbReference type="SMART" id="SM00256">
    <property type="entry name" value="FBOX"/>
    <property type="match status" value="1"/>
</dbReference>
<dbReference type="Pfam" id="PF12937">
    <property type="entry name" value="F-box-like"/>
    <property type="match status" value="1"/>
</dbReference>
<dbReference type="AlphaFoldDB" id="A0A2I4C4I3"/>
<dbReference type="PANTHER" id="PTHR46857">
    <property type="entry name" value="EPITHELIAL CELL-TRANSFORMING SEQUENCE 2 ONCOGENE-LIKE"/>
    <property type="match status" value="1"/>
</dbReference>
<dbReference type="SUPFAM" id="SSF48065">
    <property type="entry name" value="DBL homology domain (DH-domain)"/>
    <property type="match status" value="1"/>
</dbReference>
<protein>
    <submittedName>
        <fullName evidence="4">Epithelial cell-transforming sequence 2 oncogene-like</fullName>
    </submittedName>
</protein>
<keyword evidence="3" id="KW-1185">Reference proteome</keyword>
<evidence type="ECO:0000256" key="1">
    <source>
        <dbReference type="SAM" id="Coils"/>
    </source>
</evidence>
<dbReference type="Pfam" id="PF14252">
    <property type="entry name" value="DUF4347"/>
    <property type="match status" value="1"/>
</dbReference>
<dbReference type="SUPFAM" id="SSF50729">
    <property type="entry name" value="PH domain-like"/>
    <property type="match status" value="1"/>
</dbReference>
<dbReference type="InParanoid" id="A0A2I4C4I3"/>
<dbReference type="InterPro" id="IPR000219">
    <property type="entry name" value="DH_dom"/>
</dbReference>
<accession>A0A2I4C4I3</accession>
<dbReference type="OrthoDB" id="660555at2759"/>
<dbReference type="InterPro" id="IPR001810">
    <property type="entry name" value="F-box_dom"/>
</dbReference>
<dbReference type="SMART" id="SM00325">
    <property type="entry name" value="RhoGEF"/>
    <property type="match status" value="1"/>
</dbReference>
<name>A0A2I4C4I3_AUSLI</name>
<dbReference type="KEGG" id="alim:106525275"/>
<dbReference type="PANTHER" id="PTHR46857:SF1">
    <property type="entry name" value="EPITHELIAL CELL-TRANSFORMING SEQUENCE 2 ONCOGENE-LIKE"/>
    <property type="match status" value="1"/>
</dbReference>
<dbReference type="InterPro" id="IPR011993">
    <property type="entry name" value="PH-like_dom_sf"/>
</dbReference>
<proteinExistence type="predicted"/>
<dbReference type="STRING" id="52670.A0A2I4C4I3"/>
<dbReference type="Gene3D" id="2.30.29.30">
    <property type="entry name" value="Pleckstrin-homology domain (PH domain)/Phosphotyrosine-binding domain (PTB)"/>
    <property type="match status" value="1"/>
</dbReference>
<feature type="coiled-coil region" evidence="1">
    <location>
        <begin position="506"/>
        <end position="533"/>
    </location>
</feature>
<keyword evidence="1" id="KW-0175">Coiled coil</keyword>
<dbReference type="Gene3D" id="1.20.900.10">
    <property type="entry name" value="Dbl homology (DH) domain"/>
    <property type="match status" value="1"/>
</dbReference>
<dbReference type="InterPro" id="IPR025592">
    <property type="entry name" value="DUF4347"/>
</dbReference>
<dbReference type="InterPro" id="IPR035899">
    <property type="entry name" value="DBL_dom_sf"/>
</dbReference>
<feature type="domain" description="DH" evidence="2">
    <location>
        <begin position="628"/>
        <end position="816"/>
    </location>
</feature>
<dbReference type="GO" id="GO:0005085">
    <property type="term" value="F:guanyl-nucleotide exchange factor activity"/>
    <property type="evidence" value="ECO:0007669"/>
    <property type="project" value="InterPro"/>
</dbReference>
<dbReference type="CTD" id="345930"/>
<dbReference type="Pfam" id="PF00621">
    <property type="entry name" value="RhoGEF"/>
    <property type="match status" value="1"/>
</dbReference>
<evidence type="ECO:0000259" key="2">
    <source>
        <dbReference type="PROSITE" id="PS50010"/>
    </source>
</evidence>
<sequence length="968" mass="110346">MSLKSTPHSVKLWQLNGTDYEPQRPPRLKAETLFSSWTPLNDKQRNLQLFEERVNLVLHWFDLWTDSQRKDLLHSLLARCTKSQLKYCRDLLIETVPVTRADFTAILPRFLSLYIMSFLSPRELCSAARVSWHWRVLSEDDCLWTDRCIRRGWFLPYTPGEKEFGAWKNHYVSCVSKLDWLTPREAAELYGTLNQHSTGLTEEEEERRKERRIRQKIRDVLQEDKRLSMTNRRPWGSYIKSEGSRGGRVHAGRFSPGLTSSSWPSLTWHSKTAQSSSTFFSLNKSQTVDGDQHLVRQTSRINSESLCKAKEVLSSFTSRDAPQTVFNCNPAPFLLLISNKTPAYELVLSGVKTGVIVVLYDHRGTLPALLIQLERAVSGQPVQRVGLLAPGGTEEIHILDDYSLSEKTLLTPEHREFWEKLCIQVTPTQEGGGIDIFCPLAASASGVTLLHSLSTLTGLQVRSPAGLATGSFQNILSEWSGGDFGAALLDQYPAAPVLQYVSDDVLQAWCRQAQWMEEALQELRRTLEVQLQQSSLQARGRALGHFLWEKICLDKICVSRELSEALTEGLTALTEQKELQTRPLEFLSSFLLLRSEEEKKGEDFSSFKKDSQSFSSFLSEQPQTSLDWRGCVVRELHHSEGLYLSRLRSILEVYQEPLKAALNSNRAILSYADIQIIFNQVSVIQLLNSVFQADLQNRLEQWTADQCVGDVFVKLCSKLRVYTNYMNNYTVALRTIDKCREAKPAFRAFLKRTDRTLSTHMLSIQELLLCPLWRIQEYVTLLQALSLNTHPDHPDHTHLSTALSTMLQFKQFIKTMKCNAETVKLLEETQQIIQGCPNLREGNRQLIKTQEAALLRSPDRQIPDSLRTFEHVSDIGLFLFNDALVLTLRNVHHTPFTVSHQSTHTFLASVALSSLSVREITHTRYVSHAFVLEGPSRSWFCATERGEDREDFLSVLRSAISSSLRGHQ</sequence>
<organism evidence="3 4">
    <name type="scientific">Austrofundulus limnaeus</name>
    <name type="common">Annual killifish</name>
    <dbReference type="NCBI Taxonomy" id="52670"/>
    <lineage>
        <taxon>Eukaryota</taxon>
        <taxon>Metazoa</taxon>
        <taxon>Chordata</taxon>
        <taxon>Craniata</taxon>
        <taxon>Vertebrata</taxon>
        <taxon>Euteleostomi</taxon>
        <taxon>Actinopterygii</taxon>
        <taxon>Neopterygii</taxon>
        <taxon>Teleostei</taxon>
        <taxon>Neoteleostei</taxon>
        <taxon>Acanthomorphata</taxon>
        <taxon>Ovalentaria</taxon>
        <taxon>Atherinomorphae</taxon>
        <taxon>Cyprinodontiformes</taxon>
        <taxon>Rivulidae</taxon>
        <taxon>Austrofundulus</taxon>
    </lineage>
</organism>
<gene>
    <name evidence="4" type="primary">ect2l</name>
</gene>
<dbReference type="PROSITE" id="PS50010">
    <property type="entry name" value="DH_2"/>
    <property type="match status" value="1"/>
</dbReference>
<evidence type="ECO:0000313" key="4">
    <source>
        <dbReference type="RefSeq" id="XP_013874901.1"/>
    </source>
</evidence>
<dbReference type="SUPFAM" id="SSF81383">
    <property type="entry name" value="F-box domain"/>
    <property type="match status" value="1"/>
</dbReference>
<dbReference type="GeneID" id="106525275"/>
<reference evidence="4" key="1">
    <citation type="submission" date="2025-08" db="UniProtKB">
        <authorList>
            <consortium name="RefSeq"/>
        </authorList>
    </citation>
    <scope>IDENTIFICATION</scope>
</reference>
<evidence type="ECO:0000313" key="3">
    <source>
        <dbReference type="Proteomes" id="UP000192220"/>
    </source>
</evidence>
<dbReference type="InterPro" id="IPR052805">
    <property type="entry name" value="GEF_Ubiquitin-Prot_Reg"/>
</dbReference>